<reference evidence="4" key="1">
    <citation type="submission" date="2016-12" db="EMBL/GenBank/DDBJ databases">
        <title>Comparative genomics of four Isosphaeraceae planctomycetes: a common pool of plasmids and glycoside hydrolase genes.</title>
        <authorList>
            <person name="Ivanova A."/>
        </authorList>
    </citation>
    <scope>NUCLEOTIDE SEQUENCE [LARGE SCALE GENOMIC DNA]</scope>
    <source>
        <strain evidence="4">PX4</strain>
    </source>
</reference>
<organism evidence="3 4">
    <name type="scientific">Paludisphaera borealis</name>
    <dbReference type="NCBI Taxonomy" id="1387353"/>
    <lineage>
        <taxon>Bacteria</taxon>
        <taxon>Pseudomonadati</taxon>
        <taxon>Planctomycetota</taxon>
        <taxon>Planctomycetia</taxon>
        <taxon>Isosphaerales</taxon>
        <taxon>Isosphaeraceae</taxon>
        <taxon>Paludisphaera</taxon>
    </lineage>
</organism>
<dbReference type="Pfam" id="PF25470">
    <property type="entry name" value="DUF7901"/>
    <property type="match status" value="1"/>
</dbReference>
<dbReference type="KEGG" id="pbor:BSF38_04027"/>
<feature type="signal peptide" evidence="1">
    <location>
        <begin position="1"/>
        <end position="28"/>
    </location>
</feature>
<dbReference type="AlphaFoldDB" id="A0A1U7CU73"/>
<dbReference type="EMBL" id="CP019082">
    <property type="protein sequence ID" value="APW62481.1"/>
    <property type="molecule type" value="Genomic_DNA"/>
</dbReference>
<feature type="chain" id="PRO_5012482371" description="DUF7901 domain-containing protein" evidence="1">
    <location>
        <begin position="29"/>
        <end position="230"/>
    </location>
</feature>
<accession>A0A1U7CU73</accession>
<evidence type="ECO:0000313" key="4">
    <source>
        <dbReference type="Proteomes" id="UP000186309"/>
    </source>
</evidence>
<protein>
    <recommendedName>
        <fullName evidence="2">DUF7901 domain-containing protein</fullName>
    </recommendedName>
</protein>
<dbReference type="Proteomes" id="UP000186309">
    <property type="component" value="Chromosome"/>
</dbReference>
<evidence type="ECO:0000259" key="2">
    <source>
        <dbReference type="Pfam" id="PF25470"/>
    </source>
</evidence>
<evidence type="ECO:0000256" key="1">
    <source>
        <dbReference type="SAM" id="SignalP"/>
    </source>
</evidence>
<keyword evidence="4" id="KW-1185">Reference proteome</keyword>
<gene>
    <name evidence="3" type="ORF">BSF38_04027</name>
</gene>
<name>A0A1U7CU73_9BACT</name>
<feature type="domain" description="DUF7901" evidence="2">
    <location>
        <begin position="56"/>
        <end position="166"/>
    </location>
</feature>
<keyword evidence="1" id="KW-0732">Signal</keyword>
<dbReference type="InterPro" id="IPR057223">
    <property type="entry name" value="DUF7901"/>
</dbReference>
<sequence length="230" mass="23987">MTNSMQRIRVATALLGVLVVTGACPTHATPVFDQPTNLNGAYASQNDPSGGLGNFATVYDNFTIGTGATITDVSWVGSYFNGAPAAISGFTLTFYADNAGQPGTALATDFIVGNANETSLGLDDQSDPAFSYSAILNTSFAATAGTQYWLSIVADMGFPPQWGWEYGTGGDNSAYQDFFGIRSPIANDFAFSLDGVPLSAVPEPGTLTSACTAVLAGLGCTWRRRRRTAA</sequence>
<proteinExistence type="predicted"/>
<dbReference type="PROSITE" id="PS51257">
    <property type="entry name" value="PROKAR_LIPOPROTEIN"/>
    <property type="match status" value="1"/>
</dbReference>
<evidence type="ECO:0000313" key="3">
    <source>
        <dbReference type="EMBL" id="APW62481.1"/>
    </source>
</evidence>